<sequence>MQHIQGISRNQLHASSLEDKITSENPVRFINASVESIDLQKVGFTPVILKSEGRPSFKNQVFLKIYLYGYLNGIRSSRKLEKECIRNIEMQWLLEDIRPNYH</sequence>
<evidence type="ECO:0000313" key="2">
    <source>
        <dbReference type="EMBL" id="MFK7004318.1"/>
    </source>
</evidence>
<reference evidence="2 3" key="1">
    <citation type="submission" date="2024-02" db="EMBL/GenBank/DDBJ databases">
        <title>Comparative Genomic Analysis of Flavobacterium Species Causing Columnaris Disease of Freshwater Fish in Thailand: Insights into Virulence and Resistance Mechanisms.</title>
        <authorList>
            <person name="Nguyen D."/>
            <person name="Chokmangmeepisarn P."/>
            <person name="Khianchaikhan K."/>
            <person name="Morishita M."/>
            <person name="Bunnoy A."/>
            <person name="Rodkhum C."/>
        </authorList>
    </citation>
    <scope>NUCLEOTIDE SEQUENCE [LARGE SCALE GENOMIC DNA]</scope>
    <source>
        <strain evidence="2 3">PCBSB2203</strain>
    </source>
</reference>
<feature type="domain" description="Transposase InsH N-terminal" evidence="1">
    <location>
        <begin position="16"/>
        <end position="96"/>
    </location>
</feature>
<organism evidence="2 3">
    <name type="scientific">Flavobacterium covae</name>
    <dbReference type="NCBI Taxonomy" id="2906076"/>
    <lineage>
        <taxon>Bacteria</taxon>
        <taxon>Pseudomonadati</taxon>
        <taxon>Bacteroidota</taxon>
        <taxon>Flavobacteriia</taxon>
        <taxon>Flavobacteriales</taxon>
        <taxon>Flavobacteriaceae</taxon>
        <taxon>Flavobacterium</taxon>
    </lineage>
</organism>
<dbReference type="PANTHER" id="PTHR33408">
    <property type="entry name" value="TRANSPOSASE"/>
    <property type="match status" value="1"/>
</dbReference>
<evidence type="ECO:0000259" key="1">
    <source>
        <dbReference type="Pfam" id="PF05598"/>
    </source>
</evidence>
<dbReference type="Pfam" id="PF05598">
    <property type="entry name" value="DUF772"/>
    <property type="match status" value="1"/>
</dbReference>
<dbReference type="PANTHER" id="PTHR33408:SF2">
    <property type="entry name" value="TRANSPOSASE DDE DOMAIN-CONTAINING PROTEIN"/>
    <property type="match status" value="1"/>
</dbReference>
<protein>
    <submittedName>
        <fullName evidence="2">Transposase</fullName>
    </submittedName>
</protein>
<dbReference type="EMBL" id="JAZHOJ010000022">
    <property type="protein sequence ID" value="MFK7004318.1"/>
    <property type="molecule type" value="Genomic_DNA"/>
</dbReference>
<proteinExistence type="predicted"/>
<comment type="caution">
    <text evidence="2">The sequence shown here is derived from an EMBL/GenBank/DDBJ whole genome shotgun (WGS) entry which is preliminary data.</text>
</comment>
<name>A0ABW8PIQ2_9FLAO</name>
<accession>A0ABW8PIQ2</accession>
<dbReference type="Proteomes" id="UP001621713">
    <property type="component" value="Unassembled WGS sequence"/>
</dbReference>
<gene>
    <name evidence="2" type="ORF">V3467_10730</name>
</gene>
<dbReference type="InterPro" id="IPR008490">
    <property type="entry name" value="Transposase_InsH_N"/>
</dbReference>
<keyword evidence="3" id="KW-1185">Reference proteome</keyword>
<evidence type="ECO:0000313" key="3">
    <source>
        <dbReference type="Proteomes" id="UP001621713"/>
    </source>
</evidence>
<feature type="non-terminal residue" evidence="2">
    <location>
        <position position="102"/>
    </location>
</feature>
<dbReference type="RefSeq" id="WP_405345514.1">
    <property type="nucleotide sequence ID" value="NZ_JAZHOJ010000022.1"/>
</dbReference>